<organism evidence="3 4">
    <name type="scientific">Ferrovibrio xuzhouensis</name>
    <dbReference type="NCBI Taxonomy" id="1576914"/>
    <lineage>
        <taxon>Bacteria</taxon>
        <taxon>Pseudomonadati</taxon>
        <taxon>Pseudomonadota</taxon>
        <taxon>Alphaproteobacteria</taxon>
        <taxon>Rhodospirillales</taxon>
        <taxon>Rhodospirillaceae</taxon>
        <taxon>Ferrovibrio</taxon>
    </lineage>
</organism>
<dbReference type="RefSeq" id="WP_379728044.1">
    <property type="nucleotide sequence ID" value="NZ_JBHRYJ010000003.1"/>
</dbReference>
<evidence type="ECO:0000313" key="4">
    <source>
        <dbReference type="Proteomes" id="UP001595711"/>
    </source>
</evidence>
<feature type="signal peptide" evidence="1">
    <location>
        <begin position="1"/>
        <end position="25"/>
    </location>
</feature>
<dbReference type="PROSITE" id="PS51257">
    <property type="entry name" value="PROKAR_LIPOPROTEIN"/>
    <property type="match status" value="1"/>
</dbReference>
<sequence>MTIRISRRRLLTGAAALGATSSLSACGGILPQAPPSNLYALSPKTTFIEDLPRADWQLVVEEPYAAGGLDTHRIAIMTNPYEVKYYPEARWAERVPRMVQTLLIESFESTGKIVSVGRQSVGLRSDFNLQSELREFQAELMPGSAIPQIRIKLNSKLIAQPRQQIVASASFERVTPAKSGDILAVVEAFDIALGGVLKETVQWTLMTGRKRAE</sequence>
<keyword evidence="1" id="KW-0732">Signal</keyword>
<feature type="domain" description="ABC-type transport auxiliary lipoprotein component" evidence="2">
    <location>
        <begin position="53"/>
        <end position="198"/>
    </location>
</feature>
<dbReference type="Proteomes" id="UP001595711">
    <property type="component" value="Unassembled WGS sequence"/>
</dbReference>
<dbReference type="Pfam" id="PF03886">
    <property type="entry name" value="ABC_trans_aux"/>
    <property type="match status" value="1"/>
</dbReference>
<feature type="chain" id="PRO_5047027937" evidence="1">
    <location>
        <begin position="26"/>
        <end position="213"/>
    </location>
</feature>
<name>A0ABV7VIF2_9PROT</name>
<dbReference type="EMBL" id="JBHRYJ010000003">
    <property type="protein sequence ID" value="MFC3676832.1"/>
    <property type="molecule type" value="Genomic_DNA"/>
</dbReference>
<proteinExistence type="predicted"/>
<keyword evidence="4" id="KW-1185">Reference proteome</keyword>
<evidence type="ECO:0000259" key="2">
    <source>
        <dbReference type="Pfam" id="PF03886"/>
    </source>
</evidence>
<comment type="caution">
    <text evidence="3">The sequence shown here is derived from an EMBL/GenBank/DDBJ whole genome shotgun (WGS) entry which is preliminary data.</text>
</comment>
<gene>
    <name evidence="3" type="ORF">ACFOOQ_14840</name>
</gene>
<protein>
    <submittedName>
        <fullName evidence="3">ABC-type transport auxiliary lipoprotein family protein</fullName>
    </submittedName>
</protein>
<reference evidence="4" key="1">
    <citation type="journal article" date="2019" name="Int. J. Syst. Evol. Microbiol.">
        <title>The Global Catalogue of Microorganisms (GCM) 10K type strain sequencing project: providing services to taxonomists for standard genome sequencing and annotation.</title>
        <authorList>
            <consortium name="The Broad Institute Genomics Platform"/>
            <consortium name="The Broad Institute Genome Sequencing Center for Infectious Disease"/>
            <person name="Wu L."/>
            <person name="Ma J."/>
        </authorList>
    </citation>
    <scope>NUCLEOTIDE SEQUENCE [LARGE SCALE GENOMIC DNA]</scope>
    <source>
        <strain evidence="4">KCTC 42182</strain>
    </source>
</reference>
<evidence type="ECO:0000256" key="1">
    <source>
        <dbReference type="SAM" id="SignalP"/>
    </source>
</evidence>
<dbReference type="InterPro" id="IPR005586">
    <property type="entry name" value="ABC_trans_aux"/>
</dbReference>
<keyword evidence="3" id="KW-0449">Lipoprotein</keyword>
<dbReference type="InterPro" id="IPR006311">
    <property type="entry name" value="TAT_signal"/>
</dbReference>
<evidence type="ECO:0000313" key="3">
    <source>
        <dbReference type="EMBL" id="MFC3676832.1"/>
    </source>
</evidence>
<dbReference type="SUPFAM" id="SSF159594">
    <property type="entry name" value="XCC0632-like"/>
    <property type="match status" value="1"/>
</dbReference>
<dbReference type="PROSITE" id="PS51318">
    <property type="entry name" value="TAT"/>
    <property type="match status" value="1"/>
</dbReference>
<dbReference type="Gene3D" id="3.40.50.10610">
    <property type="entry name" value="ABC-type transport auxiliary lipoprotein component"/>
    <property type="match status" value="1"/>
</dbReference>
<accession>A0ABV7VIF2</accession>